<name>A0ABQ4VCU3_9MYCO</name>
<dbReference type="PANTHER" id="PTHR36302">
    <property type="entry name" value="BLR7088 PROTEIN"/>
    <property type="match status" value="1"/>
</dbReference>
<feature type="region of interest" description="Disordered" evidence="1">
    <location>
        <begin position="55"/>
        <end position="76"/>
    </location>
</feature>
<dbReference type="EMBL" id="BPRH01003832">
    <property type="protein sequence ID" value="GJF10895.1"/>
    <property type="molecule type" value="Genomic_DNA"/>
</dbReference>
<gene>
    <name evidence="2" type="ORF">NGTWS1702_36640</name>
</gene>
<feature type="compositionally biased region" description="Basic and acidic residues" evidence="1">
    <location>
        <begin position="55"/>
        <end position="66"/>
    </location>
</feature>
<protein>
    <recommendedName>
        <fullName evidence="4">Copper chaperone PCu(A)C</fullName>
    </recommendedName>
</protein>
<accession>A0ABQ4VCU3</accession>
<keyword evidence="3" id="KW-1185">Reference proteome</keyword>
<evidence type="ECO:0008006" key="4">
    <source>
        <dbReference type="Google" id="ProtNLM"/>
    </source>
</evidence>
<evidence type="ECO:0000313" key="2">
    <source>
        <dbReference type="EMBL" id="GJF10895.1"/>
    </source>
</evidence>
<proteinExistence type="predicted"/>
<evidence type="ECO:0000256" key="1">
    <source>
        <dbReference type="SAM" id="MobiDB-lite"/>
    </source>
</evidence>
<comment type="caution">
    <text evidence="2">The sequence shown here is derived from an EMBL/GenBank/DDBJ whole genome shotgun (WGS) entry which is preliminary data.</text>
</comment>
<evidence type="ECO:0000313" key="3">
    <source>
        <dbReference type="Proteomes" id="UP001060504"/>
    </source>
</evidence>
<dbReference type="Pfam" id="PF04314">
    <property type="entry name" value="PCuAC"/>
    <property type="match status" value="1"/>
</dbReference>
<sequence>MAEAVTLSNQWASSAETGMAAVFGTFTNTGHHAAHIVSASSPAAGRVEIHEVVPDEDGGKSMRPKDSGVTVPPGGTHELVPGGDHLMLMDLTEPLQPGADVALTVVFEDGSTLPVIAQVRDFAGSNEEYRPSTESPTTGAPHGHG</sequence>
<dbReference type="Gene3D" id="2.60.40.1890">
    <property type="entry name" value="PCu(A)C copper chaperone"/>
    <property type="match status" value="1"/>
</dbReference>
<dbReference type="InterPro" id="IPR036182">
    <property type="entry name" value="PCuAC_sf"/>
</dbReference>
<reference evidence="2 3" key="1">
    <citation type="submission" date="2021-08" db="EMBL/GenBank/DDBJ databases">
        <title>Draft genome sequence of Mycolicibacterium sp. NGTWS1702 strain.</title>
        <authorList>
            <person name="Matsumoto M."/>
            <person name="Tang B.C.C."/>
            <person name="Machida Y."/>
            <person name="Matoyama H."/>
            <person name="Kishihara T."/>
            <person name="Sato S."/>
            <person name="Kondo I."/>
            <person name="Sano M."/>
            <person name="Kato G."/>
        </authorList>
    </citation>
    <scope>NUCLEOTIDE SEQUENCE [LARGE SCALE GENOMIC DNA]</scope>
    <source>
        <strain evidence="2 3">NGTWSNA01</strain>
    </source>
</reference>
<dbReference type="SUPFAM" id="SSF110087">
    <property type="entry name" value="DR1885-like metal-binding protein"/>
    <property type="match status" value="1"/>
</dbReference>
<dbReference type="InterPro" id="IPR007410">
    <property type="entry name" value="LpqE-like"/>
</dbReference>
<dbReference type="InterPro" id="IPR058248">
    <property type="entry name" value="Lxx211020-like"/>
</dbReference>
<dbReference type="PANTHER" id="PTHR36302:SF1">
    <property type="entry name" value="COPPER CHAPERONE PCU(A)C"/>
    <property type="match status" value="1"/>
</dbReference>
<organism evidence="2 3">
    <name type="scientific">Mycolicibacterium cyprinidarum</name>
    <dbReference type="NCBI Taxonomy" id="2860311"/>
    <lineage>
        <taxon>Bacteria</taxon>
        <taxon>Bacillati</taxon>
        <taxon>Actinomycetota</taxon>
        <taxon>Actinomycetes</taxon>
        <taxon>Mycobacteriales</taxon>
        <taxon>Mycobacteriaceae</taxon>
        <taxon>Mycolicibacterium</taxon>
    </lineage>
</organism>
<dbReference type="Proteomes" id="UP001060504">
    <property type="component" value="Unassembled WGS sequence"/>
</dbReference>
<feature type="region of interest" description="Disordered" evidence="1">
    <location>
        <begin position="124"/>
        <end position="145"/>
    </location>
</feature>